<evidence type="ECO:0000313" key="2">
    <source>
        <dbReference type="EMBL" id="KAL3518445.1"/>
    </source>
</evidence>
<evidence type="ECO:0000256" key="1">
    <source>
        <dbReference type="SAM" id="Coils"/>
    </source>
</evidence>
<organism evidence="2 3">
    <name type="scientific">Cinchona calisaya</name>
    <dbReference type="NCBI Taxonomy" id="153742"/>
    <lineage>
        <taxon>Eukaryota</taxon>
        <taxon>Viridiplantae</taxon>
        <taxon>Streptophyta</taxon>
        <taxon>Embryophyta</taxon>
        <taxon>Tracheophyta</taxon>
        <taxon>Spermatophyta</taxon>
        <taxon>Magnoliopsida</taxon>
        <taxon>eudicotyledons</taxon>
        <taxon>Gunneridae</taxon>
        <taxon>Pentapetalae</taxon>
        <taxon>asterids</taxon>
        <taxon>lamiids</taxon>
        <taxon>Gentianales</taxon>
        <taxon>Rubiaceae</taxon>
        <taxon>Cinchonoideae</taxon>
        <taxon>Cinchoneae</taxon>
        <taxon>Cinchona</taxon>
    </lineage>
</organism>
<evidence type="ECO:0000313" key="3">
    <source>
        <dbReference type="Proteomes" id="UP001630127"/>
    </source>
</evidence>
<dbReference type="Proteomes" id="UP001630127">
    <property type="component" value="Unassembled WGS sequence"/>
</dbReference>
<dbReference type="EMBL" id="JBJUIK010000009">
    <property type="protein sequence ID" value="KAL3518445.1"/>
    <property type="molecule type" value="Genomic_DNA"/>
</dbReference>
<gene>
    <name evidence="2" type="ORF">ACH5RR_021034</name>
</gene>
<dbReference type="AlphaFoldDB" id="A0ABD2ZJM4"/>
<protein>
    <submittedName>
        <fullName evidence="2">Uncharacterized protein</fullName>
    </submittedName>
</protein>
<feature type="coiled-coil region" evidence="1">
    <location>
        <begin position="151"/>
        <end position="178"/>
    </location>
</feature>
<comment type="caution">
    <text evidence="2">The sequence shown here is derived from an EMBL/GenBank/DDBJ whole genome shotgun (WGS) entry which is preliminary data.</text>
</comment>
<keyword evidence="3" id="KW-1185">Reference proteome</keyword>
<reference evidence="2 3" key="1">
    <citation type="submission" date="2024-11" db="EMBL/GenBank/DDBJ databases">
        <title>A near-complete genome assembly of Cinchona calisaya.</title>
        <authorList>
            <person name="Lian D.C."/>
            <person name="Zhao X.W."/>
            <person name="Wei L."/>
        </authorList>
    </citation>
    <scope>NUCLEOTIDE SEQUENCE [LARGE SCALE GENOMIC DNA]</scope>
    <source>
        <tissue evidence="2">Nenye</tissue>
    </source>
</reference>
<name>A0ABD2ZJM4_9GENT</name>
<accession>A0ABD2ZJM4</accession>
<sequence>MDTNDFLYFERAINQEGREYIRDPKYARSQSLSQIDIEISIDDQVTWVKEDKVRFEKLIINPQDENKVNKVKNGIGQIFDALSLVPVNNNPKGNLDHKIAFGKITSLMRPKHDEKVFSLPLRAFEEANLAAFIALWLSRIEVEMLQVEDRCGVLTSRIADLEKSLKQWEKDEQLIRTEICEAGQEKSERLKT</sequence>
<proteinExistence type="predicted"/>
<keyword evidence="1" id="KW-0175">Coiled coil</keyword>